<keyword evidence="3" id="KW-1185">Reference proteome</keyword>
<dbReference type="PROSITE" id="PS51186">
    <property type="entry name" value="GNAT"/>
    <property type="match status" value="1"/>
</dbReference>
<accession>A0ABW5P278</accession>
<dbReference type="PANTHER" id="PTHR43415">
    <property type="entry name" value="SPERMIDINE N(1)-ACETYLTRANSFERASE"/>
    <property type="match status" value="1"/>
</dbReference>
<dbReference type="SUPFAM" id="SSF55729">
    <property type="entry name" value="Acyl-CoA N-acyltransferases (Nat)"/>
    <property type="match status" value="1"/>
</dbReference>
<comment type="caution">
    <text evidence="2">The sequence shown here is derived from an EMBL/GenBank/DDBJ whole genome shotgun (WGS) entry which is preliminary data.</text>
</comment>
<gene>
    <name evidence="2" type="ORF">ACFSR9_06030</name>
</gene>
<dbReference type="Gene3D" id="3.40.630.30">
    <property type="match status" value="1"/>
</dbReference>
<keyword evidence="2" id="KW-0012">Acyltransferase</keyword>
<evidence type="ECO:0000313" key="2">
    <source>
        <dbReference type="EMBL" id="MFD2609001.1"/>
    </source>
</evidence>
<feature type="domain" description="N-acetyltransferase" evidence="1">
    <location>
        <begin position="19"/>
        <end position="175"/>
    </location>
</feature>
<evidence type="ECO:0000313" key="3">
    <source>
        <dbReference type="Proteomes" id="UP001597475"/>
    </source>
</evidence>
<protein>
    <submittedName>
        <fullName evidence="2">GNAT family N-acetyltransferase</fullName>
        <ecNumber evidence="2">2.3.-.-</ecNumber>
    </submittedName>
</protein>
<sequence length="236" mass="26436">MKTPRLEPSSVAGRPALTVCLRPLRPGDEHAAVRWAANPLFCRAADWAQGLSPRVVQRHWLGLIHAHQPDFLRLGVEWQGRMVGYVDLAHLSAHEGEFGIGIGESDLWGQGVGRQAGRLLLQFAFEELGLERVSASVHAPNTRSLALMRRLGFRELGPGEPETYQGKLVPVIWFEIRRAEWSRPRLPGLKSDTVLIRFPNIRKVAGCPSISLKPYFFHALRAILRPDMSGTQFEIV</sequence>
<dbReference type="InterPro" id="IPR016181">
    <property type="entry name" value="Acyl_CoA_acyltransferase"/>
</dbReference>
<proteinExistence type="predicted"/>
<dbReference type="Pfam" id="PF13302">
    <property type="entry name" value="Acetyltransf_3"/>
    <property type="match status" value="1"/>
</dbReference>
<dbReference type="InterPro" id="IPR000182">
    <property type="entry name" value="GNAT_dom"/>
</dbReference>
<keyword evidence="2" id="KW-0808">Transferase</keyword>
<dbReference type="EC" id="2.3.-.-" evidence="2"/>
<dbReference type="EMBL" id="JBHUMK010000022">
    <property type="protein sequence ID" value="MFD2609001.1"/>
    <property type="molecule type" value="Genomic_DNA"/>
</dbReference>
<dbReference type="Proteomes" id="UP001597475">
    <property type="component" value="Unassembled WGS sequence"/>
</dbReference>
<name>A0ABW5P278_9DEIO</name>
<evidence type="ECO:0000259" key="1">
    <source>
        <dbReference type="PROSITE" id="PS51186"/>
    </source>
</evidence>
<dbReference type="RefSeq" id="WP_386844029.1">
    <property type="nucleotide sequence ID" value="NZ_JBHUMK010000022.1"/>
</dbReference>
<organism evidence="2 3">
    <name type="scientific">Deinococcus taklimakanensis</name>
    <dbReference type="NCBI Taxonomy" id="536443"/>
    <lineage>
        <taxon>Bacteria</taxon>
        <taxon>Thermotogati</taxon>
        <taxon>Deinococcota</taxon>
        <taxon>Deinococci</taxon>
        <taxon>Deinococcales</taxon>
        <taxon>Deinococcaceae</taxon>
        <taxon>Deinococcus</taxon>
    </lineage>
</organism>
<reference evidence="3" key="1">
    <citation type="journal article" date="2019" name="Int. J. Syst. Evol. Microbiol.">
        <title>The Global Catalogue of Microorganisms (GCM) 10K type strain sequencing project: providing services to taxonomists for standard genome sequencing and annotation.</title>
        <authorList>
            <consortium name="The Broad Institute Genomics Platform"/>
            <consortium name="The Broad Institute Genome Sequencing Center for Infectious Disease"/>
            <person name="Wu L."/>
            <person name="Ma J."/>
        </authorList>
    </citation>
    <scope>NUCLEOTIDE SEQUENCE [LARGE SCALE GENOMIC DNA]</scope>
    <source>
        <strain evidence="3">KCTC 33842</strain>
    </source>
</reference>
<dbReference type="GO" id="GO:0016746">
    <property type="term" value="F:acyltransferase activity"/>
    <property type="evidence" value="ECO:0007669"/>
    <property type="project" value="UniProtKB-KW"/>
</dbReference>
<dbReference type="PANTHER" id="PTHR43415:SF3">
    <property type="entry name" value="GNAT-FAMILY ACETYLTRANSFERASE"/>
    <property type="match status" value="1"/>
</dbReference>